<dbReference type="AlphaFoldDB" id="A0A8D9CZ90"/>
<sequence length="64" mass="7715">LLVWQSTLYWIWNERNSRGHANTFRSVDSLFLQIDRQVRNKTQSIRESNPVRSSQMLQQWLTHG</sequence>
<feature type="non-terminal residue" evidence="1">
    <location>
        <position position="1"/>
    </location>
</feature>
<evidence type="ECO:0000313" key="2">
    <source>
        <dbReference type="Proteomes" id="UP000694005"/>
    </source>
</evidence>
<organism evidence="1 2">
    <name type="scientific">Brassica campestris</name>
    <name type="common">Field mustard</name>
    <dbReference type="NCBI Taxonomy" id="3711"/>
    <lineage>
        <taxon>Eukaryota</taxon>
        <taxon>Viridiplantae</taxon>
        <taxon>Streptophyta</taxon>
        <taxon>Embryophyta</taxon>
        <taxon>Tracheophyta</taxon>
        <taxon>Spermatophyta</taxon>
        <taxon>Magnoliopsida</taxon>
        <taxon>eudicotyledons</taxon>
        <taxon>Gunneridae</taxon>
        <taxon>Pentapetalae</taxon>
        <taxon>rosids</taxon>
        <taxon>malvids</taxon>
        <taxon>Brassicales</taxon>
        <taxon>Brassicaceae</taxon>
        <taxon>Brassiceae</taxon>
        <taxon>Brassica</taxon>
    </lineage>
</organism>
<name>A0A8D9CZ90_BRACM</name>
<reference evidence="1 2" key="1">
    <citation type="submission" date="2021-07" db="EMBL/GenBank/DDBJ databases">
        <authorList>
            <consortium name="Genoscope - CEA"/>
            <person name="William W."/>
        </authorList>
    </citation>
    <scope>NUCLEOTIDE SEQUENCE [LARGE SCALE GENOMIC DNA]</scope>
</reference>
<dbReference type="Proteomes" id="UP000694005">
    <property type="component" value="Chromosome A09"/>
</dbReference>
<dbReference type="EMBL" id="LS974625">
    <property type="protein sequence ID" value="CAG7865104.1"/>
    <property type="molecule type" value="Genomic_DNA"/>
</dbReference>
<protein>
    <submittedName>
        <fullName evidence="1">Uncharacterized protein</fullName>
    </submittedName>
</protein>
<dbReference type="Gramene" id="A09p55710.2_BraZ1">
    <property type="protein sequence ID" value="A09p55710.2_BraZ1.CDS.1"/>
    <property type="gene ID" value="A09g55710.2_BraZ1"/>
</dbReference>
<evidence type="ECO:0000313" key="1">
    <source>
        <dbReference type="EMBL" id="CAG7865104.1"/>
    </source>
</evidence>
<accession>A0A8D9CZ90</accession>
<gene>
    <name evidence="1" type="ORF">BRAPAZ1V2_A09P55710.2</name>
</gene>
<proteinExistence type="predicted"/>